<dbReference type="PANTHER" id="PTHR11540:SF47">
    <property type="entry name" value="MALATE DEHYDROGENASE"/>
    <property type="match status" value="1"/>
</dbReference>
<dbReference type="InterPro" id="IPR001252">
    <property type="entry name" value="Malate_DH_AS"/>
</dbReference>
<comment type="similarity">
    <text evidence="1">Belongs to the LDH/MDH superfamily. MDH type 1 family.</text>
</comment>
<dbReference type="Pfam" id="PF00056">
    <property type="entry name" value="Ldh_1_N"/>
    <property type="match status" value="1"/>
</dbReference>
<evidence type="ECO:0000256" key="6">
    <source>
        <dbReference type="ARBA" id="ARBA00023027"/>
    </source>
</evidence>
<sequence length="190" mass="20276">MVLHPVVIVVFTLDLMDFQTIRVQLVKTLDHDAWHLVGRSYSSTESSPERKVAILGAGGGIGQPLALLMKLNPLISSLSLYDIANTPGVAADVSHINSRAQALVNMVSNPVNSTVPIAAEVFKKAGTFDERKLFGVTTLDVVRAKTFYAGKVKAPVAEVNVPVVGGHAGITILPLFSQVYPASFDPTVQN</sequence>
<evidence type="ECO:0000256" key="1">
    <source>
        <dbReference type="ARBA" id="ARBA00008824"/>
    </source>
</evidence>
<dbReference type="SUPFAM" id="SSF51735">
    <property type="entry name" value="NAD(P)-binding Rossmann-fold domains"/>
    <property type="match status" value="1"/>
</dbReference>
<evidence type="ECO:0000313" key="11">
    <source>
        <dbReference type="EMBL" id="KAJ6999968.1"/>
    </source>
</evidence>
<dbReference type="GO" id="GO:0006099">
    <property type="term" value="P:tricarboxylic acid cycle"/>
    <property type="evidence" value="ECO:0007669"/>
    <property type="project" value="UniProtKB-KW"/>
</dbReference>
<evidence type="ECO:0000259" key="9">
    <source>
        <dbReference type="Pfam" id="PF00056"/>
    </source>
</evidence>
<comment type="subunit">
    <text evidence="2">Homodimer.</text>
</comment>
<evidence type="ECO:0000256" key="4">
    <source>
        <dbReference type="ARBA" id="ARBA00022532"/>
    </source>
</evidence>
<dbReference type="GO" id="GO:0005739">
    <property type="term" value="C:mitochondrion"/>
    <property type="evidence" value="ECO:0007669"/>
    <property type="project" value="TreeGrafter"/>
</dbReference>
<dbReference type="PANTHER" id="PTHR11540">
    <property type="entry name" value="MALATE AND LACTATE DEHYDROGENASE"/>
    <property type="match status" value="1"/>
</dbReference>
<keyword evidence="12" id="KW-1185">Reference proteome</keyword>
<keyword evidence="6 8" id="KW-0520">NAD</keyword>
<dbReference type="EMBL" id="JAQIZT010000004">
    <property type="protein sequence ID" value="KAJ6999968.1"/>
    <property type="molecule type" value="Genomic_DNA"/>
</dbReference>
<dbReference type="Gene3D" id="3.40.50.720">
    <property type="entry name" value="NAD(P)-binding Rossmann-like Domain"/>
    <property type="match status" value="2"/>
</dbReference>
<evidence type="ECO:0000259" key="10">
    <source>
        <dbReference type="Pfam" id="PF02866"/>
    </source>
</evidence>
<dbReference type="Proteomes" id="UP001164929">
    <property type="component" value="Chromosome 4"/>
</dbReference>
<dbReference type="AlphaFoldDB" id="A0AAD6R055"/>
<evidence type="ECO:0000256" key="3">
    <source>
        <dbReference type="ARBA" id="ARBA00012995"/>
    </source>
</evidence>
<organism evidence="11 12">
    <name type="scientific">Populus alba x Populus x berolinensis</name>
    <dbReference type="NCBI Taxonomy" id="444605"/>
    <lineage>
        <taxon>Eukaryota</taxon>
        <taxon>Viridiplantae</taxon>
        <taxon>Streptophyta</taxon>
        <taxon>Embryophyta</taxon>
        <taxon>Tracheophyta</taxon>
        <taxon>Spermatophyta</taxon>
        <taxon>Magnoliopsida</taxon>
        <taxon>eudicotyledons</taxon>
        <taxon>Gunneridae</taxon>
        <taxon>Pentapetalae</taxon>
        <taxon>rosids</taxon>
        <taxon>fabids</taxon>
        <taxon>Malpighiales</taxon>
        <taxon>Salicaceae</taxon>
        <taxon>Saliceae</taxon>
        <taxon>Populus</taxon>
    </lineage>
</organism>
<feature type="domain" description="Lactate/malate dehydrogenase N-terminal" evidence="9">
    <location>
        <begin position="51"/>
        <end position="100"/>
    </location>
</feature>
<keyword evidence="4 8" id="KW-0816">Tricarboxylic acid cycle</keyword>
<reference evidence="11 12" key="1">
    <citation type="journal article" date="2023" name="Mol. Ecol. Resour.">
        <title>Chromosome-level genome assembly of a triploid poplar Populus alba 'Berolinensis'.</title>
        <authorList>
            <person name="Chen S."/>
            <person name="Yu Y."/>
            <person name="Wang X."/>
            <person name="Wang S."/>
            <person name="Zhang T."/>
            <person name="Zhou Y."/>
            <person name="He R."/>
            <person name="Meng N."/>
            <person name="Wang Y."/>
            <person name="Liu W."/>
            <person name="Liu Z."/>
            <person name="Liu J."/>
            <person name="Guo Q."/>
            <person name="Huang H."/>
            <person name="Sederoff R.R."/>
            <person name="Wang G."/>
            <person name="Qu G."/>
            <person name="Chen S."/>
        </authorList>
    </citation>
    <scope>NUCLEOTIDE SEQUENCE [LARGE SCALE GENOMIC DNA]</scope>
    <source>
        <strain evidence="11">SC-2020</strain>
    </source>
</reference>
<dbReference type="PROSITE" id="PS00068">
    <property type="entry name" value="MDH"/>
    <property type="match status" value="1"/>
</dbReference>
<dbReference type="GO" id="GO:0006108">
    <property type="term" value="P:malate metabolic process"/>
    <property type="evidence" value="ECO:0007669"/>
    <property type="project" value="InterPro"/>
</dbReference>
<comment type="catalytic activity">
    <reaction evidence="8">
        <text>(S)-malate + NAD(+) = oxaloacetate + NADH + H(+)</text>
        <dbReference type="Rhea" id="RHEA:21432"/>
        <dbReference type="ChEBI" id="CHEBI:15378"/>
        <dbReference type="ChEBI" id="CHEBI:15589"/>
        <dbReference type="ChEBI" id="CHEBI:16452"/>
        <dbReference type="ChEBI" id="CHEBI:57540"/>
        <dbReference type="ChEBI" id="CHEBI:57945"/>
        <dbReference type="EC" id="1.1.1.37"/>
    </reaction>
</comment>
<dbReference type="InterPro" id="IPR022383">
    <property type="entry name" value="Lactate/malate_DH_C"/>
</dbReference>
<dbReference type="InterPro" id="IPR001236">
    <property type="entry name" value="Lactate/malate_DH_N"/>
</dbReference>
<dbReference type="Gene3D" id="3.90.110.10">
    <property type="entry name" value="Lactate dehydrogenase/glycoside hydrolase, family 4, C-terminal"/>
    <property type="match status" value="1"/>
</dbReference>
<keyword evidence="5 7" id="KW-0560">Oxidoreductase</keyword>
<dbReference type="InterPro" id="IPR015955">
    <property type="entry name" value="Lactate_DH/Glyco_Ohase_4_C"/>
</dbReference>
<gene>
    <name evidence="11" type="ORF">NC653_010655</name>
</gene>
<evidence type="ECO:0000256" key="8">
    <source>
        <dbReference type="RuleBase" id="RU003405"/>
    </source>
</evidence>
<name>A0AAD6R055_9ROSI</name>
<dbReference type="GO" id="GO:0030060">
    <property type="term" value="F:L-malate dehydrogenase (NAD+) activity"/>
    <property type="evidence" value="ECO:0007669"/>
    <property type="project" value="UniProtKB-EC"/>
</dbReference>
<dbReference type="SUPFAM" id="SSF56327">
    <property type="entry name" value="LDH C-terminal domain-like"/>
    <property type="match status" value="1"/>
</dbReference>
<feature type="domain" description="Lactate/malate dehydrogenase C-terminal" evidence="10">
    <location>
        <begin position="137"/>
        <end position="182"/>
    </location>
</feature>
<dbReference type="InterPro" id="IPR036291">
    <property type="entry name" value="NAD(P)-bd_dom_sf"/>
</dbReference>
<dbReference type="EC" id="1.1.1.37" evidence="3 8"/>
<evidence type="ECO:0000256" key="7">
    <source>
        <dbReference type="RuleBase" id="RU003369"/>
    </source>
</evidence>
<evidence type="ECO:0000313" key="12">
    <source>
        <dbReference type="Proteomes" id="UP001164929"/>
    </source>
</evidence>
<proteinExistence type="inferred from homology"/>
<dbReference type="Pfam" id="PF02866">
    <property type="entry name" value="Ldh_1_C"/>
    <property type="match status" value="1"/>
</dbReference>
<evidence type="ECO:0000256" key="2">
    <source>
        <dbReference type="ARBA" id="ARBA00011738"/>
    </source>
</evidence>
<comment type="caution">
    <text evidence="11">The sequence shown here is derived from an EMBL/GenBank/DDBJ whole genome shotgun (WGS) entry which is preliminary data.</text>
</comment>
<protein>
    <recommendedName>
        <fullName evidence="3 8">Malate dehydrogenase</fullName>
        <ecNumber evidence="3 8">1.1.1.37</ecNumber>
    </recommendedName>
</protein>
<accession>A0AAD6R055</accession>
<evidence type="ECO:0000256" key="5">
    <source>
        <dbReference type="ARBA" id="ARBA00023002"/>
    </source>
</evidence>